<feature type="transmembrane region" description="Helical" evidence="1">
    <location>
        <begin position="97"/>
        <end position="117"/>
    </location>
</feature>
<keyword evidence="1" id="KW-1133">Transmembrane helix</keyword>
<sequence>MSTNSRAAALSQDLPIRILGVGLLLCALDPARVSTHLEARWILSALALLAGFWAAPPLRERPALTGYRLSTRIARYRNTLLPCVSVLVAAADSPPAWLMVVTLVLLLTYLSMLDLFGEVPGTPLALGRHAVAAWIAAGVVLGAALAPISGGWWGRLVAAGAVLAVSALMYGLLRLGRPATFHAPAETEAASSASEVPKLRARV</sequence>
<feature type="transmembrane region" description="Helical" evidence="1">
    <location>
        <begin position="152"/>
        <end position="173"/>
    </location>
</feature>
<dbReference type="Proteomes" id="UP000675781">
    <property type="component" value="Unassembled WGS sequence"/>
</dbReference>
<comment type="caution">
    <text evidence="2">The sequence shown here is derived from an EMBL/GenBank/DDBJ whole genome shotgun (WGS) entry which is preliminary data.</text>
</comment>
<protein>
    <submittedName>
        <fullName evidence="2">Uncharacterized protein</fullName>
    </submittedName>
</protein>
<proteinExistence type="predicted"/>
<reference evidence="2" key="1">
    <citation type="submission" date="2021-04" db="EMBL/GenBank/DDBJ databases">
        <title>Genome based classification of Actinospica acidithermotolerans sp. nov., an actinobacterium isolated from an Indonesian hot spring.</title>
        <authorList>
            <person name="Kusuma A.B."/>
            <person name="Putra K.E."/>
            <person name="Nafisah S."/>
            <person name="Loh J."/>
            <person name="Nouioui I."/>
            <person name="Goodfellow M."/>
        </authorList>
    </citation>
    <scope>NUCLEOTIDE SEQUENCE</scope>
    <source>
        <strain evidence="2">CSCA 57</strain>
    </source>
</reference>
<dbReference type="AlphaFoldDB" id="A0A941IRM6"/>
<keyword evidence="3" id="KW-1185">Reference proteome</keyword>
<name>A0A941IRM6_9ACTN</name>
<gene>
    <name evidence="2" type="ORF">KDL01_19485</name>
</gene>
<organism evidence="2 3">
    <name type="scientific">Actinospica durhamensis</name>
    <dbReference type="NCBI Taxonomy" id="1508375"/>
    <lineage>
        <taxon>Bacteria</taxon>
        <taxon>Bacillati</taxon>
        <taxon>Actinomycetota</taxon>
        <taxon>Actinomycetes</taxon>
        <taxon>Catenulisporales</taxon>
        <taxon>Actinospicaceae</taxon>
        <taxon>Actinospica</taxon>
    </lineage>
</organism>
<dbReference type="EMBL" id="JAGSOG010000096">
    <property type="protein sequence ID" value="MBR7835467.1"/>
    <property type="molecule type" value="Genomic_DNA"/>
</dbReference>
<keyword evidence="1" id="KW-0472">Membrane</keyword>
<evidence type="ECO:0000256" key="1">
    <source>
        <dbReference type="SAM" id="Phobius"/>
    </source>
</evidence>
<keyword evidence="1" id="KW-0812">Transmembrane</keyword>
<evidence type="ECO:0000313" key="3">
    <source>
        <dbReference type="Proteomes" id="UP000675781"/>
    </source>
</evidence>
<feature type="transmembrane region" description="Helical" evidence="1">
    <location>
        <begin position="39"/>
        <end position="55"/>
    </location>
</feature>
<feature type="transmembrane region" description="Helical" evidence="1">
    <location>
        <begin position="129"/>
        <end position="146"/>
    </location>
</feature>
<evidence type="ECO:0000313" key="2">
    <source>
        <dbReference type="EMBL" id="MBR7835467.1"/>
    </source>
</evidence>
<accession>A0A941IRM6</accession>
<dbReference type="RefSeq" id="WP_212529960.1">
    <property type="nucleotide sequence ID" value="NZ_JAGSOG010000096.1"/>
</dbReference>